<keyword evidence="11" id="KW-1185">Reference proteome</keyword>
<evidence type="ECO:0000256" key="2">
    <source>
        <dbReference type="ARBA" id="ARBA00022448"/>
    </source>
</evidence>
<evidence type="ECO:0000256" key="4">
    <source>
        <dbReference type="ARBA" id="ARBA00022692"/>
    </source>
</evidence>
<keyword evidence="8 9" id="KW-0472">Membrane</keyword>
<keyword evidence="4 9" id="KW-0812">Transmembrane</keyword>
<keyword evidence="3 9" id="KW-1003">Cell membrane</keyword>
<organism evidence="10 11">
    <name type="scientific">Dysosmobacter welbionis</name>
    <dbReference type="NCBI Taxonomy" id="2093857"/>
    <lineage>
        <taxon>Bacteria</taxon>
        <taxon>Bacillati</taxon>
        <taxon>Bacillota</taxon>
        <taxon>Clostridia</taxon>
        <taxon>Eubacteriales</taxon>
        <taxon>Oscillospiraceae</taxon>
        <taxon>Dysosmobacter</taxon>
    </lineage>
</organism>
<dbReference type="GO" id="GO:0009306">
    <property type="term" value="P:protein secretion"/>
    <property type="evidence" value="ECO:0007669"/>
    <property type="project" value="UniProtKB-UniRule"/>
</dbReference>
<dbReference type="InterPro" id="IPR001901">
    <property type="entry name" value="Translocase_SecE/Sec61-g"/>
</dbReference>
<dbReference type="GeneID" id="89522506"/>
<keyword evidence="5 9" id="KW-0653">Protein transport</keyword>
<dbReference type="RefSeq" id="WP_021747854.1">
    <property type="nucleotide sequence ID" value="NZ_CAUWCU010000014.1"/>
</dbReference>
<dbReference type="PANTHER" id="PTHR33910:SF1">
    <property type="entry name" value="PROTEIN TRANSLOCASE SUBUNIT SECE"/>
    <property type="match status" value="1"/>
</dbReference>
<keyword evidence="7 9" id="KW-0811">Translocation</keyword>
<comment type="subunit">
    <text evidence="9">Component of the Sec protein translocase complex. Heterotrimer consisting of SecY, SecE and SecG subunits. The heterotrimers can form oligomers, although 1 heterotrimer is thought to be able to translocate proteins. Interacts with the ribosome. Interacts with SecDF, and other proteins may be involved. Interacts with SecA.</text>
</comment>
<dbReference type="GO" id="GO:0006605">
    <property type="term" value="P:protein targeting"/>
    <property type="evidence" value="ECO:0007669"/>
    <property type="project" value="UniProtKB-UniRule"/>
</dbReference>
<dbReference type="GO" id="GO:0043952">
    <property type="term" value="P:protein transport by the Sec complex"/>
    <property type="evidence" value="ECO:0007669"/>
    <property type="project" value="UniProtKB-UniRule"/>
</dbReference>
<dbReference type="KEGG" id="obj:EIO64_16435"/>
<evidence type="ECO:0000256" key="7">
    <source>
        <dbReference type="ARBA" id="ARBA00023010"/>
    </source>
</evidence>
<dbReference type="Pfam" id="PF00584">
    <property type="entry name" value="SecE"/>
    <property type="match status" value="1"/>
</dbReference>
<evidence type="ECO:0000313" key="10">
    <source>
        <dbReference type="EMBL" id="QCI60594.1"/>
    </source>
</evidence>
<dbReference type="GO" id="GO:0008320">
    <property type="term" value="F:protein transmembrane transporter activity"/>
    <property type="evidence" value="ECO:0007669"/>
    <property type="project" value="UniProtKB-UniRule"/>
</dbReference>
<dbReference type="InterPro" id="IPR038379">
    <property type="entry name" value="SecE_sf"/>
</dbReference>
<proteinExistence type="inferred from homology"/>
<dbReference type="Gene3D" id="1.20.5.1030">
    <property type="entry name" value="Preprotein translocase secy subunit"/>
    <property type="match status" value="1"/>
</dbReference>
<evidence type="ECO:0000256" key="9">
    <source>
        <dbReference type="HAMAP-Rule" id="MF_00422"/>
    </source>
</evidence>
<dbReference type="PRINTS" id="PR01650">
    <property type="entry name" value="SECETRNLCASE"/>
</dbReference>
<dbReference type="GO" id="GO:0065002">
    <property type="term" value="P:intracellular protein transmembrane transport"/>
    <property type="evidence" value="ECO:0007669"/>
    <property type="project" value="UniProtKB-UniRule"/>
</dbReference>
<dbReference type="GO" id="GO:0005886">
    <property type="term" value="C:plasma membrane"/>
    <property type="evidence" value="ECO:0007669"/>
    <property type="project" value="UniProtKB-SubCell"/>
</dbReference>
<keyword evidence="6 9" id="KW-1133">Transmembrane helix</keyword>
<dbReference type="InterPro" id="IPR005807">
    <property type="entry name" value="SecE_bac"/>
</dbReference>
<sequence length="70" mass="8124">MAEEVKKKRSRGQWFREMKSELKKVVWPDRKTVMKNTGTVLLCSLAIGVCIWIFDFVMVTAVQMILSLFA</sequence>
<comment type="function">
    <text evidence="9">Essential subunit of the Sec protein translocation channel SecYEG. Clamps together the 2 halves of SecY. May contact the channel plug during translocation.</text>
</comment>
<evidence type="ECO:0000256" key="6">
    <source>
        <dbReference type="ARBA" id="ARBA00022989"/>
    </source>
</evidence>
<name>A0A4D7AM03_9FIRM</name>
<evidence type="ECO:0000256" key="1">
    <source>
        <dbReference type="ARBA" id="ARBA00004370"/>
    </source>
</evidence>
<feature type="transmembrane region" description="Helical" evidence="9">
    <location>
        <begin position="40"/>
        <end position="66"/>
    </location>
</feature>
<keyword evidence="2 9" id="KW-0813">Transport</keyword>
<dbReference type="PANTHER" id="PTHR33910">
    <property type="entry name" value="PROTEIN TRANSLOCASE SUBUNIT SECE"/>
    <property type="match status" value="1"/>
</dbReference>
<dbReference type="EMBL" id="CP034413">
    <property type="protein sequence ID" value="QCI60594.1"/>
    <property type="molecule type" value="Genomic_DNA"/>
</dbReference>
<evidence type="ECO:0000256" key="3">
    <source>
        <dbReference type="ARBA" id="ARBA00022475"/>
    </source>
</evidence>
<evidence type="ECO:0000313" key="11">
    <source>
        <dbReference type="Proteomes" id="UP000298642"/>
    </source>
</evidence>
<accession>A0A4D7AM03</accession>
<dbReference type="HAMAP" id="MF_00422">
    <property type="entry name" value="SecE"/>
    <property type="match status" value="1"/>
</dbReference>
<comment type="subcellular location">
    <subcellularLocation>
        <location evidence="9">Cell membrane</location>
        <topology evidence="9">Single-pass membrane protein</topology>
    </subcellularLocation>
    <subcellularLocation>
        <location evidence="1">Membrane</location>
    </subcellularLocation>
</comment>
<evidence type="ECO:0000256" key="5">
    <source>
        <dbReference type="ARBA" id="ARBA00022927"/>
    </source>
</evidence>
<comment type="similarity">
    <text evidence="9">Belongs to the SecE/SEC61-gamma family.</text>
</comment>
<dbReference type="AlphaFoldDB" id="A0A4D7AM03"/>
<reference evidence="11" key="1">
    <citation type="submission" date="2018-12" db="EMBL/GenBank/DDBJ databases">
        <title>Dusodibacter welbiota gen. nov., sp. nov., isolated from human faeces and emended description of the Oscillibacter genus.</title>
        <authorList>
            <person name="Le Roy T."/>
            <person name="Van der Smissen P."/>
            <person name="Delzenne N."/>
            <person name="Muccioli G."/>
            <person name="Collet J.F."/>
            <person name="Cani P.D."/>
        </authorList>
    </citation>
    <scope>NUCLEOTIDE SEQUENCE [LARGE SCALE GENOMIC DNA]</scope>
    <source>
        <strain evidence="11">J115</strain>
    </source>
</reference>
<dbReference type="NCBIfam" id="TIGR00964">
    <property type="entry name" value="secE_bact"/>
    <property type="match status" value="1"/>
</dbReference>
<gene>
    <name evidence="9 10" type="primary">secE</name>
    <name evidence="10" type="ORF">EIO64_16435</name>
</gene>
<protein>
    <recommendedName>
        <fullName evidence="9">Protein translocase subunit SecE</fullName>
    </recommendedName>
</protein>
<evidence type="ECO:0000256" key="8">
    <source>
        <dbReference type="ARBA" id="ARBA00023136"/>
    </source>
</evidence>
<dbReference type="Proteomes" id="UP000298642">
    <property type="component" value="Chromosome"/>
</dbReference>